<dbReference type="Pfam" id="PF18962">
    <property type="entry name" value="Por_Secre_tail"/>
    <property type="match status" value="1"/>
</dbReference>
<evidence type="ECO:0000313" key="4">
    <source>
        <dbReference type="Proteomes" id="UP000825258"/>
    </source>
</evidence>
<evidence type="ECO:0000256" key="1">
    <source>
        <dbReference type="ARBA" id="ARBA00022729"/>
    </source>
</evidence>
<dbReference type="PANTHER" id="PTHR35580">
    <property type="entry name" value="CELL SURFACE GLYCOPROTEIN (S-LAYER PROTEIN)-LIKE PROTEIN"/>
    <property type="match status" value="1"/>
</dbReference>
<organism evidence="3 4">
    <name type="scientific">Flavobacterium okayamense</name>
    <dbReference type="NCBI Taxonomy" id="2830782"/>
    <lineage>
        <taxon>Bacteria</taxon>
        <taxon>Pseudomonadati</taxon>
        <taxon>Bacteroidota</taxon>
        <taxon>Flavobacteriia</taxon>
        <taxon>Flavobacteriales</taxon>
        <taxon>Flavobacteriaceae</taxon>
        <taxon>Flavobacterium</taxon>
    </lineage>
</organism>
<dbReference type="InterPro" id="IPR052918">
    <property type="entry name" value="Motility_Chemotaxis_Reg"/>
</dbReference>
<dbReference type="PANTHER" id="PTHR35580:SF1">
    <property type="entry name" value="PHYTASE-LIKE DOMAIN-CONTAINING PROTEIN"/>
    <property type="match status" value="1"/>
</dbReference>
<accession>A0ABM7SA67</accession>
<evidence type="ECO:0000313" key="3">
    <source>
        <dbReference type="EMBL" id="BCY29647.1"/>
    </source>
</evidence>
<dbReference type="InterPro" id="IPR026444">
    <property type="entry name" value="Secre_tail"/>
</dbReference>
<dbReference type="Proteomes" id="UP000825258">
    <property type="component" value="Chromosome"/>
</dbReference>
<protein>
    <recommendedName>
        <fullName evidence="2">Secretion system C-terminal sorting domain-containing protein</fullName>
    </recommendedName>
</protein>
<keyword evidence="1" id="KW-0732">Signal</keyword>
<name>A0ABM7SA67_9FLAO</name>
<reference evidence="3 4" key="1">
    <citation type="submission" date="2021-06" db="EMBL/GenBank/DDBJ databases">
        <title>Whole genome sequences of Flavobacterium sp. KK2020170 and assembly.</title>
        <authorList>
            <person name="Kitahara K."/>
            <person name="Miyoshi S."/>
            <person name="Uesaka K."/>
        </authorList>
    </citation>
    <scope>NUCLEOTIDE SEQUENCE [LARGE SCALE GENOMIC DNA]</scope>
    <source>
        <strain evidence="3 4">KK2020170</strain>
    </source>
</reference>
<proteinExistence type="predicted"/>
<sequence>MFAFYGVNLNSQTFDWVKTTGNATNDYATKIATDASGNVYALGTYSGTLDLDPSSGTLNVTAVGGTDIFIQKFDAAGNFINGISIGGPGNDVGSSILIDNNGYTTVAGVFEQIIDLDPSAAQNGHAVYNFGTSKDFFIVKYDDLAYAFSKAIGGAGDDIVNAMDVDSNNNLILTGIYRGTVDFNPNISVNNSLTTTSGGEAYVLKLDTNLDYVWAKSFVTTDTNGNMGTSIKVDSTDNIIVAGTFKGASDFDPNAGVQSVSAQTSFSAGFIVKLSSVGNYIWKATLNTTDNNISGNIYASTQETFLREIAIDVNDNVVAIGTFRGRVVDFDPNSGTVNINSDMHIQSGSPTIYTYKNTGYLWKLSSTGSYVWAGAIRTNSSYVSGGDIHPFALVFDNNNDFYFSGHFRQNIDLNPASGYTWLTSNGNNDVFIGKFSGSTNDLIWARSYGGANNVYTNDMKISAGKLLLFGSFAATVDFDPNSGTQNATSQGGNDTYLLSLNETSLLSNSSFTGIDFKIYPNPVSSNLNLQTELDDFNYTIYSIEGKVVKQGKSNISETSVDVSNLNAGIYLVELESNGTKSIQKIIKH</sequence>
<evidence type="ECO:0000259" key="2">
    <source>
        <dbReference type="Pfam" id="PF18962"/>
    </source>
</evidence>
<dbReference type="NCBIfam" id="TIGR04183">
    <property type="entry name" value="Por_Secre_tail"/>
    <property type="match status" value="1"/>
</dbReference>
<feature type="domain" description="Secretion system C-terminal sorting" evidence="2">
    <location>
        <begin position="518"/>
        <end position="586"/>
    </location>
</feature>
<gene>
    <name evidence="3" type="ORF">KK2020170_25150</name>
</gene>
<keyword evidence="4" id="KW-1185">Reference proteome</keyword>
<dbReference type="EMBL" id="AP024749">
    <property type="protein sequence ID" value="BCY29647.1"/>
    <property type="molecule type" value="Genomic_DNA"/>
</dbReference>